<sequence length="155" mass="17728">MFIYVIVAAVLVLIDFVIKTWVSAHIPLGESQQLIPGVIDLTHIRNTGAAFSMFEGKQWFFYVTTVLAFVVVALLWRDSLHKPVYRLGLTLITAGAIGNFIDRLRFQYVTDMFHLEFLDQWRFNAIFNFADMCITFGVILVLAFILFDRDKAVSA</sequence>
<dbReference type="NCBIfam" id="TIGR00077">
    <property type="entry name" value="lspA"/>
    <property type="match status" value="1"/>
</dbReference>
<comment type="caution">
    <text evidence="12">The sequence shown here is derived from an EMBL/GenBank/DDBJ whole genome shotgun (WGS) entry which is preliminary data.</text>
</comment>
<feature type="transmembrane region" description="Helical" evidence="9">
    <location>
        <begin position="59"/>
        <end position="76"/>
    </location>
</feature>
<evidence type="ECO:0000256" key="3">
    <source>
        <dbReference type="ARBA" id="ARBA00022670"/>
    </source>
</evidence>
<feature type="active site" evidence="9">
    <location>
        <position position="111"/>
    </location>
</feature>
<accession>A0A0R1F3X6</accession>
<keyword evidence="6 9" id="KW-0378">Hydrolase</keyword>
<keyword evidence="5 9" id="KW-0064">Aspartyl protease</keyword>
<evidence type="ECO:0000313" key="13">
    <source>
        <dbReference type="Proteomes" id="UP000051984"/>
    </source>
</evidence>
<dbReference type="eggNOG" id="COG0597">
    <property type="taxonomic scope" value="Bacteria"/>
</dbReference>
<dbReference type="Proteomes" id="UP000051984">
    <property type="component" value="Unassembled WGS sequence"/>
</dbReference>
<dbReference type="Pfam" id="PF01252">
    <property type="entry name" value="Peptidase_A8"/>
    <property type="match status" value="1"/>
</dbReference>
<keyword evidence="2 9" id="KW-1003">Cell membrane</keyword>
<evidence type="ECO:0000313" key="12">
    <source>
        <dbReference type="EMBL" id="KRK13700.1"/>
    </source>
</evidence>
<dbReference type="PRINTS" id="PR00781">
    <property type="entry name" value="LIPOSIGPTASE"/>
</dbReference>
<comment type="caution">
    <text evidence="9">Lacks conserved residue(s) required for the propagation of feature annotation.</text>
</comment>
<feature type="active site" evidence="9">
    <location>
        <position position="131"/>
    </location>
</feature>
<comment type="similarity">
    <text evidence="1 9 11">Belongs to the peptidase A8 family.</text>
</comment>
<dbReference type="PANTHER" id="PTHR33695">
    <property type="entry name" value="LIPOPROTEIN SIGNAL PEPTIDASE"/>
    <property type="match status" value="1"/>
</dbReference>
<comment type="catalytic activity">
    <reaction evidence="9 10">
        <text>Release of signal peptides from bacterial membrane prolipoproteins. Hydrolyzes -Xaa-Yaa-Zaa-|-(S,diacylglyceryl)Cys-, in which Xaa is hydrophobic (preferably Leu), and Yaa (Ala or Ser) and Zaa (Gly or Ala) have small, neutral side chains.</text>
        <dbReference type="EC" id="3.4.23.36"/>
    </reaction>
</comment>
<dbReference type="GO" id="GO:0005886">
    <property type="term" value="C:plasma membrane"/>
    <property type="evidence" value="ECO:0007669"/>
    <property type="project" value="UniProtKB-SubCell"/>
</dbReference>
<dbReference type="PROSITE" id="PS00855">
    <property type="entry name" value="SPASE_II"/>
    <property type="match status" value="1"/>
</dbReference>
<feature type="transmembrane region" description="Helical" evidence="9">
    <location>
        <begin position="83"/>
        <end position="101"/>
    </location>
</feature>
<dbReference type="RefSeq" id="WP_010488284.1">
    <property type="nucleotide sequence ID" value="NZ_AZCT01000001.1"/>
</dbReference>
<protein>
    <recommendedName>
        <fullName evidence="9">Lipoprotein signal peptidase</fullName>
        <ecNumber evidence="9">3.4.23.36</ecNumber>
    </recommendedName>
    <alternativeName>
        <fullName evidence="9">Prolipoprotein signal peptidase</fullName>
    </alternativeName>
    <alternativeName>
        <fullName evidence="9">Signal peptidase II</fullName>
        <shortName evidence="9">SPase II</shortName>
    </alternativeName>
</protein>
<gene>
    <name evidence="9" type="primary">lspA</name>
    <name evidence="12" type="ORF">FD51_GL000261</name>
</gene>
<evidence type="ECO:0000256" key="8">
    <source>
        <dbReference type="ARBA" id="ARBA00023136"/>
    </source>
</evidence>
<evidence type="ECO:0000256" key="2">
    <source>
        <dbReference type="ARBA" id="ARBA00022475"/>
    </source>
</evidence>
<evidence type="ECO:0000256" key="1">
    <source>
        <dbReference type="ARBA" id="ARBA00006139"/>
    </source>
</evidence>
<keyword evidence="4 9" id="KW-0812">Transmembrane</keyword>
<feature type="transmembrane region" description="Helical" evidence="9">
    <location>
        <begin position="121"/>
        <end position="147"/>
    </location>
</feature>
<evidence type="ECO:0000256" key="9">
    <source>
        <dbReference type="HAMAP-Rule" id="MF_00161"/>
    </source>
</evidence>
<keyword evidence="8 9" id="KW-0472">Membrane</keyword>
<dbReference type="GO" id="GO:0004190">
    <property type="term" value="F:aspartic-type endopeptidase activity"/>
    <property type="evidence" value="ECO:0007669"/>
    <property type="project" value="UniProtKB-UniRule"/>
</dbReference>
<evidence type="ECO:0000256" key="11">
    <source>
        <dbReference type="RuleBase" id="RU004181"/>
    </source>
</evidence>
<evidence type="ECO:0000256" key="6">
    <source>
        <dbReference type="ARBA" id="ARBA00022801"/>
    </source>
</evidence>
<comment type="subcellular location">
    <subcellularLocation>
        <location evidence="9">Cell membrane</location>
        <topology evidence="9">Multi-pass membrane protein</topology>
    </subcellularLocation>
</comment>
<dbReference type="AlphaFoldDB" id="A0A0R1F3X6"/>
<comment type="pathway">
    <text evidence="9">Protein modification; lipoprotein biosynthesis (signal peptide cleavage).</text>
</comment>
<keyword evidence="7 9" id="KW-1133">Transmembrane helix</keyword>
<keyword evidence="3 9" id="KW-0645">Protease</keyword>
<organism evidence="12 13">
    <name type="scientific">Lacticaseibacillus zeae DSM 20178 = KCTC 3804</name>
    <dbReference type="NCBI Taxonomy" id="1423816"/>
    <lineage>
        <taxon>Bacteria</taxon>
        <taxon>Bacillati</taxon>
        <taxon>Bacillota</taxon>
        <taxon>Bacilli</taxon>
        <taxon>Lactobacillales</taxon>
        <taxon>Lactobacillaceae</taxon>
        <taxon>Lacticaseibacillus</taxon>
    </lineage>
</organism>
<dbReference type="EC" id="3.4.23.36" evidence="9"/>
<dbReference type="HAMAP" id="MF_00161">
    <property type="entry name" value="LspA"/>
    <property type="match status" value="1"/>
</dbReference>
<reference evidence="12 13" key="1">
    <citation type="journal article" date="2015" name="Genome Announc.">
        <title>Expanding the biotechnology potential of lactobacilli through comparative genomics of 213 strains and associated genera.</title>
        <authorList>
            <person name="Sun Z."/>
            <person name="Harris H.M."/>
            <person name="McCann A."/>
            <person name="Guo C."/>
            <person name="Argimon S."/>
            <person name="Zhang W."/>
            <person name="Yang X."/>
            <person name="Jeffery I.B."/>
            <person name="Cooney J.C."/>
            <person name="Kagawa T.F."/>
            <person name="Liu W."/>
            <person name="Song Y."/>
            <person name="Salvetti E."/>
            <person name="Wrobel A."/>
            <person name="Rasinkangas P."/>
            <person name="Parkhill J."/>
            <person name="Rea M.C."/>
            <person name="O'Sullivan O."/>
            <person name="Ritari J."/>
            <person name="Douillard F.P."/>
            <person name="Paul Ross R."/>
            <person name="Yang R."/>
            <person name="Briner A.E."/>
            <person name="Felis G.E."/>
            <person name="de Vos W.M."/>
            <person name="Barrangou R."/>
            <person name="Klaenhammer T.R."/>
            <person name="Caufield P.W."/>
            <person name="Cui Y."/>
            <person name="Zhang H."/>
            <person name="O'Toole P.W."/>
        </authorList>
    </citation>
    <scope>NUCLEOTIDE SEQUENCE [LARGE SCALE GENOMIC DNA]</scope>
    <source>
        <strain evidence="12 13">DSM 20178</strain>
    </source>
</reference>
<dbReference type="PATRIC" id="fig|1423816.3.peg.266"/>
<dbReference type="UniPathway" id="UPA00665"/>
<dbReference type="PANTHER" id="PTHR33695:SF1">
    <property type="entry name" value="LIPOPROTEIN SIGNAL PEPTIDASE"/>
    <property type="match status" value="1"/>
</dbReference>
<evidence type="ECO:0000256" key="5">
    <source>
        <dbReference type="ARBA" id="ARBA00022750"/>
    </source>
</evidence>
<comment type="function">
    <text evidence="9 10">This protein specifically catalyzes the removal of signal peptides from prolipoproteins.</text>
</comment>
<evidence type="ECO:0000256" key="10">
    <source>
        <dbReference type="RuleBase" id="RU000594"/>
    </source>
</evidence>
<evidence type="ECO:0000256" key="4">
    <source>
        <dbReference type="ARBA" id="ARBA00022692"/>
    </source>
</evidence>
<dbReference type="InterPro" id="IPR001872">
    <property type="entry name" value="Peptidase_A8"/>
</dbReference>
<proteinExistence type="inferred from homology"/>
<evidence type="ECO:0000256" key="7">
    <source>
        <dbReference type="ARBA" id="ARBA00022989"/>
    </source>
</evidence>
<keyword evidence="12" id="KW-0449">Lipoprotein</keyword>
<dbReference type="EMBL" id="AZCT01000001">
    <property type="protein sequence ID" value="KRK13700.1"/>
    <property type="molecule type" value="Genomic_DNA"/>
</dbReference>
<name>A0A0R1F3X6_LACZE</name>
<dbReference type="GO" id="GO:0006508">
    <property type="term" value="P:proteolysis"/>
    <property type="evidence" value="ECO:0007669"/>
    <property type="project" value="UniProtKB-KW"/>
</dbReference>